<evidence type="ECO:0000313" key="2">
    <source>
        <dbReference type="Proteomes" id="UP000189369"/>
    </source>
</evidence>
<gene>
    <name evidence="1" type="ORF">PAEH1_03655</name>
</gene>
<dbReference type="AlphaFoldDB" id="A0A1U9JYM2"/>
<evidence type="ECO:0008006" key="3">
    <source>
        <dbReference type="Google" id="ProtNLM"/>
    </source>
</evidence>
<reference evidence="1 2" key="1">
    <citation type="submission" date="2017-01" db="EMBL/GenBank/DDBJ databases">
        <title>Complete Genome Sequence of Paenalcaligenes hominis, Isolated from a paraplegic Patient with neurogenic bladder.</title>
        <authorList>
            <person name="Mukhopadhyay R."/>
            <person name="Joaquin J."/>
            <person name="Hogue R."/>
            <person name="Kilaru A."/>
            <person name="Jospin G."/>
            <person name="Mars K."/>
            <person name="Eisen J.A."/>
            <person name="Chaturvedi V."/>
        </authorList>
    </citation>
    <scope>NUCLEOTIDE SEQUENCE [LARGE SCALE GENOMIC DNA]</scope>
    <source>
        <strain evidence="1 2">15S00501</strain>
    </source>
</reference>
<name>A0A1U9JYM2_9BURK</name>
<dbReference type="EMBL" id="CP019697">
    <property type="protein sequence ID" value="AQS50890.1"/>
    <property type="molecule type" value="Genomic_DNA"/>
</dbReference>
<evidence type="ECO:0000313" key="1">
    <source>
        <dbReference type="EMBL" id="AQS50890.1"/>
    </source>
</evidence>
<dbReference type="KEGG" id="phn:PAEH1_03655"/>
<proteinExistence type="predicted"/>
<dbReference type="InterPro" id="IPR011990">
    <property type="entry name" value="TPR-like_helical_dom_sf"/>
</dbReference>
<dbReference type="STRING" id="643674.PAEH1_03655"/>
<protein>
    <recommendedName>
        <fullName evidence="3">Tetratricopeptide repeat protein</fullName>
    </recommendedName>
</protein>
<organism evidence="1 2">
    <name type="scientific">Paenalcaligenes hominis</name>
    <dbReference type="NCBI Taxonomy" id="643674"/>
    <lineage>
        <taxon>Bacteria</taxon>
        <taxon>Pseudomonadati</taxon>
        <taxon>Pseudomonadota</taxon>
        <taxon>Betaproteobacteria</taxon>
        <taxon>Burkholderiales</taxon>
        <taxon>Alcaligenaceae</taxon>
        <taxon>Paenalcaligenes</taxon>
    </lineage>
</organism>
<sequence>MTRNEDSIVQQAMAHFKAGDYAQAKTCYQQAADRYGAHLFAKNVQLCELRLGKTQVASVVHSPEAVQLTQTQALLEHYYTRCQELEYQLIDKR</sequence>
<accession>A0A1U9JYM2</accession>
<dbReference type="SUPFAM" id="SSF48452">
    <property type="entry name" value="TPR-like"/>
    <property type="match status" value="1"/>
</dbReference>
<dbReference type="Proteomes" id="UP000189369">
    <property type="component" value="Chromosome"/>
</dbReference>